<dbReference type="PANTHER" id="PTHR13602:SF2">
    <property type="entry name" value="UPF0488 PROTEIN C8ORF33"/>
    <property type="match status" value="1"/>
</dbReference>
<dbReference type="Proteomes" id="UP000886611">
    <property type="component" value="Unassembled WGS sequence"/>
</dbReference>
<sequence length="298" mass="33458">MPNASESNGTHGHKWVTQQCLHPAAIGSIWDELDECIQHLETGLLKPHQGNSEESTAELCIEMEANAPSTFSFNFEIPAEDEDISKKETNANLPGDIKTDESSGAADAAAGDQNKGSEIESQPSKKKKKKKKEKPKREDGSREQSVQSQASDEQTVQLNSTEQLSRELDWCIEQLELGLKTQKSTAKQVEEATRALKTLHSNKAPLVKKRQVMRNMLGDYRKKMDDERQKQLRIMQAAAKSTQITAVSKQKNSQVFCTMAQRKRVTGTNKSLEPEAQNPSTQTFVFTPVQEEFRFNFF</sequence>
<evidence type="ECO:0000313" key="3">
    <source>
        <dbReference type="EMBL" id="KAG2455341.1"/>
    </source>
</evidence>
<protein>
    <submittedName>
        <fullName evidence="3">CH033 protein</fullName>
    </submittedName>
</protein>
<dbReference type="Pfam" id="PF15393">
    <property type="entry name" value="DUF4615"/>
    <property type="match status" value="1"/>
</dbReference>
<evidence type="ECO:0000313" key="4">
    <source>
        <dbReference type="Proteomes" id="UP000886611"/>
    </source>
</evidence>
<feature type="non-terminal residue" evidence="3">
    <location>
        <position position="298"/>
    </location>
</feature>
<reference evidence="3 4" key="1">
    <citation type="journal article" date="2021" name="Cell">
        <title>Tracing the genetic footprints of vertebrate landing in non-teleost ray-finned fishes.</title>
        <authorList>
            <person name="Bi X."/>
            <person name="Wang K."/>
            <person name="Yang L."/>
            <person name="Pan H."/>
            <person name="Jiang H."/>
            <person name="Wei Q."/>
            <person name="Fang M."/>
            <person name="Yu H."/>
            <person name="Zhu C."/>
            <person name="Cai Y."/>
            <person name="He Y."/>
            <person name="Gan X."/>
            <person name="Zeng H."/>
            <person name="Yu D."/>
            <person name="Zhu Y."/>
            <person name="Jiang H."/>
            <person name="Qiu Q."/>
            <person name="Yang H."/>
            <person name="Zhang Y.E."/>
            <person name="Wang W."/>
            <person name="Zhu M."/>
            <person name="He S."/>
            <person name="Zhang G."/>
        </authorList>
    </citation>
    <scope>NUCLEOTIDE SEQUENCE [LARGE SCALE GENOMIC DNA]</scope>
    <source>
        <strain evidence="3">Bchr_013</strain>
    </source>
</reference>
<feature type="region of interest" description="Disordered" evidence="2">
    <location>
        <begin position="89"/>
        <end position="160"/>
    </location>
</feature>
<keyword evidence="4" id="KW-1185">Reference proteome</keyword>
<proteinExistence type="inferred from homology"/>
<comment type="caution">
    <text evidence="3">The sequence shown here is derived from an EMBL/GenBank/DDBJ whole genome shotgun (WGS) entry which is preliminary data.</text>
</comment>
<comment type="similarity">
    <text evidence="1">Belongs to the UPF0488 family.</text>
</comment>
<organism evidence="3 4">
    <name type="scientific">Polypterus senegalus</name>
    <name type="common">Senegal bichir</name>
    <dbReference type="NCBI Taxonomy" id="55291"/>
    <lineage>
        <taxon>Eukaryota</taxon>
        <taxon>Metazoa</taxon>
        <taxon>Chordata</taxon>
        <taxon>Craniata</taxon>
        <taxon>Vertebrata</taxon>
        <taxon>Euteleostomi</taxon>
        <taxon>Actinopterygii</taxon>
        <taxon>Polypteriformes</taxon>
        <taxon>Polypteridae</taxon>
        <taxon>Polypterus</taxon>
    </lineage>
</organism>
<feature type="non-terminal residue" evidence="3">
    <location>
        <position position="1"/>
    </location>
</feature>
<evidence type="ECO:0000256" key="1">
    <source>
        <dbReference type="ARBA" id="ARBA00005707"/>
    </source>
</evidence>
<dbReference type="AlphaFoldDB" id="A0A8X8BIE3"/>
<dbReference type="PANTHER" id="PTHR13602">
    <property type="entry name" value="UPF0488 PROTEIN C8ORF33"/>
    <property type="match status" value="1"/>
</dbReference>
<name>A0A8X8BIE3_POLSE</name>
<evidence type="ECO:0000256" key="2">
    <source>
        <dbReference type="SAM" id="MobiDB-lite"/>
    </source>
</evidence>
<dbReference type="InterPro" id="IPR029274">
    <property type="entry name" value="DUF4615"/>
</dbReference>
<feature type="compositionally biased region" description="Basic residues" evidence="2">
    <location>
        <begin position="124"/>
        <end position="134"/>
    </location>
</feature>
<accession>A0A8X8BIE3</accession>
<dbReference type="EMBL" id="JAATIS010009265">
    <property type="protein sequence ID" value="KAG2455341.1"/>
    <property type="molecule type" value="Genomic_DNA"/>
</dbReference>
<feature type="compositionally biased region" description="Polar residues" evidence="2">
    <location>
        <begin position="143"/>
        <end position="160"/>
    </location>
</feature>
<feature type="compositionally biased region" description="Low complexity" evidence="2">
    <location>
        <begin position="102"/>
        <end position="112"/>
    </location>
</feature>
<gene>
    <name evidence="3" type="primary">Ch033</name>
    <name evidence="3" type="ORF">GTO96_0007878</name>
</gene>